<dbReference type="GO" id="GO:0005576">
    <property type="term" value="C:extracellular region"/>
    <property type="evidence" value="ECO:0007669"/>
    <property type="project" value="UniProtKB-SubCell"/>
</dbReference>
<reference evidence="4 5" key="1">
    <citation type="submission" date="2017-03" db="EMBL/GenBank/DDBJ databases">
        <title>Paenibacillus larvae genome sequencing.</title>
        <authorList>
            <person name="Dingman D.W."/>
        </authorList>
    </citation>
    <scope>NUCLEOTIDE SEQUENCE [LARGE SCALE GENOMIC DNA]</scope>
    <source>
        <strain evidence="4 5">SAG 10367</strain>
    </source>
</reference>
<feature type="domain" description="Pre-toxin TG" evidence="3">
    <location>
        <begin position="2"/>
        <end position="61"/>
    </location>
</feature>
<comment type="subcellular location">
    <subcellularLocation>
        <location evidence="1">Secreted</location>
    </subcellularLocation>
</comment>
<gene>
    <name evidence="4" type="ORF">B7C51_02640</name>
</gene>
<evidence type="ECO:0000313" key="5">
    <source>
        <dbReference type="Proteomes" id="UP000192727"/>
    </source>
</evidence>
<dbReference type="Pfam" id="PF14449">
    <property type="entry name" value="PT-TG"/>
    <property type="match status" value="1"/>
</dbReference>
<sequence>MLDFIPFVGSIKGAFEAFTGVDVITGETLSASDRWTAGIGSILGALPIPGAKQGGKYLTKGTIELEEQLEKSLVSAGTSKYRLPMDLQLFAGKAGSGAKLPLGSKHNQMNQPKNPFYQPVRNTSTSIDGIEFSGHALDRMQDRGILPSIVKSTIEKGTPNASRGGTVKYYDKVNNVSVVTNSDGKVVTVSYGK</sequence>
<evidence type="ECO:0000313" key="4">
    <source>
        <dbReference type="EMBL" id="ARF66938.1"/>
    </source>
</evidence>
<protein>
    <recommendedName>
        <fullName evidence="3">Pre-toxin TG domain-containing protein</fullName>
    </recommendedName>
</protein>
<dbReference type="RefSeq" id="WP_083038536.1">
    <property type="nucleotide sequence ID" value="NZ_CP020557.1"/>
</dbReference>
<dbReference type="InterPro" id="IPR027797">
    <property type="entry name" value="PT-TG_dom"/>
</dbReference>
<dbReference type="EMBL" id="CP020557">
    <property type="protein sequence ID" value="ARF66938.1"/>
    <property type="molecule type" value="Genomic_DNA"/>
</dbReference>
<dbReference type="AlphaFoldDB" id="A0A1V0UPQ6"/>
<evidence type="ECO:0000256" key="2">
    <source>
        <dbReference type="ARBA" id="ARBA00022525"/>
    </source>
</evidence>
<organism evidence="4 5">
    <name type="scientific">Paenibacillus larvae subsp. pulvifaciens</name>
    <dbReference type="NCBI Taxonomy" id="1477"/>
    <lineage>
        <taxon>Bacteria</taxon>
        <taxon>Bacillati</taxon>
        <taxon>Bacillota</taxon>
        <taxon>Bacilli</taxon>
        <taxon>Bacillales</taxon>
        <taxon>Paenibacillaceae</taxon>
        <taxon>Paenibacillus</taxon>
    </lineage>
</organism>
<accession>A0A1V0UPQ6</accession>
<name>A0A1V0UPQ6_9BACL</name>
<proteinExistence type="predicted"/>
<keyword evidence="2" id="KW-0964">Secreted</keyword>
<evidence type="ECO:0000259" key="3">
    <source>
        <dbReference type="Pfam" id="PF14449"/>
    </source>
</evidence>
<dbReference type="Proteomes" id="UP000192727">
    <property type="component" value="Chromosome"/>
</dbReference>
<evidence type="ECO:0000256" key="1">
    <source>
        <dbReference type="ARBA" id="ARBA00004613"/>
    </source>
</evidence>